<dbReference type="GO" id="GO:0006520">
    <property type="term" value="P:amino acid metabolic process"/>
    <property type="evidence" value="ECO:0007669"/>
    <property type="project" value="InterPro"/>
</dbReference>
<dbReference type="AlphaFoldDB" id="M5RV37"/>
<comment type="caution">
    <text evidence="8">The sequence shown here is derived from an EMBL/GenBank/DDBJ whole genome shotgun (WGS) entry which is preliminary data.</text>
</comment>
<reference evidence="8 9" key="1">
    <citation type="journal article" date="2013" name="Mar. Genomics">
        <title>Expression of sulfatases in Rhodopirellula baltica and the diversity of sulfatases in the genus Rhodopirellula.</title>
        <authorList>
            <person name="Wegner C.E."/>
            <person name="Richter-Heitmann T."/>
            <person name="Klindworth A."/>
            <person name="Klockow C."/>
            <person name="Richter M."/>
            <person name="Achstetter T."/>
            <person name="Glockner F.O."/>
            <person name="Harder J."/>
        </authorList>
    </citation>
    <scope>NUCLEOTIDE SEQUENCE [LARGE SCALE GENOMIC DNA]</scope>
    <source>
        <strain evidence="8 9">SM1</strain>
    </source>
</reference>
<dbReference type="EMBL" id="ANOG01000746">
    <property type="protein sequence ID" value="EMI17794.1"/>
    <property type="molecule type" value="Genomic_DNA"/>
</dbReference>
<dbReference type="InterPro" id="IPR004839">
    <property type="entry name" value="Aminotransferase_I/II_large"/>
</dbReference>
<dbReference type="GO" id="GO:0030170">
    <property type="term" value="F:pyridoxal phosphate binding"/>
    <property type="evidence" value="ECO:0007669"/>
    <property type="project" value="InterPro"/>
</dbReference>
<evidence type="ECO:0000256" key="3">
    <source>
        <dbReference type="ARBA" id="ARBA00022576"/>
    </source>
</evidence>
<keyword evidence="4 6" id="KW-0808">Transferase</keyword>
<evidence type="ECO:0000256" key="5">
    <source>
        <dbReference type="ARBA" id="ARBA00022898"/>
    </source>
</evidence>
<keyword evidence="3 6" id="KW-0032">Aminotransferase</keyword>
<comment type="cofactor">
    <cofactor evidence="1 6">
        <name>pyridoxal 5'-phosphate</name>
        <dbReference type="ChEBI" id="CHEBI:597326"/>
    </cofactor>
</comment>
<dbReference type="InterPro" id="IPR015424">
    <property type="entry name" value="PyrdxlP-dep_Trfase"/>
</dbReference>
<dbReference type="EC" id="2.6.1.-" evidence="6"/>
<dbReference type="CDD" id="cd00609">
    <property type="entry name" value="AAT_like"/>
    <property type="match status" value="1"/>
</dbReference>
<evidence type="ECO:0000256" key="2">
    <source>
        <dbReference type="ARBA" id="ARBA00007441"/>
    </source>
</evidence>
<evidence type="ECO:0000256" key="4">
    <source>
        <dbReference type="ARBA" id="ARBA00022679"/>
    </source>
</evidence>
<keyword evidence="5" id="KW-0663">Pyridoxal phosphate</keyword>
<evidence type="ECO:0000313" key="8">
    <source>
        <dbReference type="EMBL" id="EMI17794.1"/>
    </source>
</evidence>
<gene>
    <name evidence="8" type="ORF">RMSM_05271</name>
</gene>
<evidence type="ECO:0000313" key="9">
    <source>
        <dbReference type="Proteomes" id="UP000011991"/>
    </source>
</evidence>
<protein>
    <recommendedName>
        <fullName evidence="6">Aminotransferase</fullName>
        <ecNumber evidence="6">2.6.1.-</ecNumber>
    </recommendedName>
</protein>
<dbReference type="InterPro" id="IPR050596">
    <property type="entry name" value="AspAT/PAT-like"/>
</dbReference>
<dbReference type="InterPro" id="IPR004838">
    <property type="entry name" value="NHTrfase_class1_PyrdxlP-BS"/>
</dbReference>
<dbReference type="Pfam" id="PF00155">
    <property type="entry name" value="Aminotran_1_2"/>
    <property type="match status" value="1"/>
</dbReference>
<evidence type="ECO:0000256" key="6">
    <source>
        <dbReference type="RuleBase" id="RU000481"/>
    </source>
</evidence>
<evidence type="ECO:0000259" key="7">
    <source>
        <dbReference type="Pfam" id="PF00155"/>
    </source>
</evidence>
<dbReference type="PANTHER" id="PTHR46383">
    <property type="entry name" value="ASPARTATE AMINOTRANSFERASE"/>
    <property type="match status" value="1"/>
</dbReference>
<evidence type="ECO:0000256" key="1">
    <source>
        <dbReference type="ARBA" id="ARBA00001933"/>
    </source>
</evidence>
<name>M5RV37_9BACT</name>
<organism evidence="8 9">
    <name type="scientific">Rhodopirellula maiorica SM1</name>
    <dbReference type="NCBI Taxonomy" id="1265738"/>
    <lineage>
        <taxon>Bacteria</taxon>
        <taxon>Pseudomonadati</taxon>
        <taxon>Planctomycetota</taxon>
        <taxon>Planctomycetia</taxon>
        <taxon>Pirellulales</taxon>
        <taxon>Pirellulaceae</taxon>
        <taxon>Novipirellula</taxon>
    </lineage>
</organism>
<sequence>MQSTLVRTASSGIRPAFGGEVDSLAFRLPSLSFKSFIMHPWIADRTTTFDSSGIRKVFDLAAKLKDPVNLSIGQPDFDVPEAVQDATIDAIRSGKNAYSPTQGIAPLREALRQEIAEKYSHEDRDVFISSGTSGGLMLSILTMVNPGDEVIFLDPFFVMYPALLKMCGGVPVAVNSYPDFRLDVNKIAAAITPRTKMILLNSPANPTGVTATTAELKAVAELAAEKNIALLSDEIYSRFFYDGEFASPAYYNDQTIVIDGFSKSHAMTGWRVGYVHGPSEIIRTMLKIQQYTFVCAPQPAQWGALRAMEVNLGGHIQDYKRKRDMVFDALSDCYEIAKPGGAFYMFPKAPIESGAKFVEQAIERGLLIIPGNIFSSQDSHFRISFAASDEQLKRGVDILRSMAGASV</sequence>
<comment type="similarity">
    <text evidence="2 6">Belongs to the class-I pyridoxal-phosphate-dependent aminotransferase family.</text>
</comment>
<dbReference type="PATRIC" id="fig|1265738.3.peg.5290"/>
<dbReference type="GO" id="GO:0008483">
    <property type="term" value="F:transaminase activity"/>
    <property type="evidence" value="ECO:0007669"/>
    <property type="project" value="UniProtKB-KW"/>
</dbReference>
<proteinExistence type="inferred from homology"/>
<dbReference type="PANTHER" id="PTHR46383:SF1">
    <property type="entry name" value="ASPARTATE AMINOTRANSFERASE"/>
    <property type="match status" value="1"/>
</dbReference>
<feature type="domain" description="Aminotransferase class I/classII large" evidence="7">
    <location>
        <begin position="66"/>
        <end position="397"/>
    </location>
</feature>
<dbReference type="Proteomes" id="UP000011991">
    <property type="component" value="Unassembled WGS sequence"/>
</dbReference>
<dbReference type="PROSITE" id="PS00105">
    <property type="entry name" value="AA_TRANSFER_CLASS_1"/>
    <property type="match status" value="1"/>
</dbReference>
<dbReference type="Gene3D" id="3.40.640.10">
    <property type="entry name" value="Type I PLP-dependent aspartate aminotransferase-like (Major domain)"/>
    <property type="match status" value="1"/>
</dbReference>
<keyword evidence="9" id="KW-1185">Reference proteome</keyword>
<accession>M5RV37</accession>
<dbReference type="SUPFAM" id="SSF53383">
    <property type="entry name" value="PLP-dependent transferases"/>
    <property type="match status" value="1"/>
</dbReference>
<dbReference type="InterPro" id="IPR015421">
    <property type="entry name" value="PyrdxlP-dep_Trfase_major"/>
</dbReference>